<dbReference type="InterPro" id="IPR006139">
    <property type="entry name" value="D-isomer_2_OHA_DH_cat_dom"/>
</dbReference>
<organism evidence="8 9">
    <name type="scientific">Humibacter ginsenosidimutans</name>
    <dbReference type="NCBI Taxonomy" id="2599293"/>
    <lineage>
        <taxon>Bacteria</taxon>
        <taxon>Bacillati</taxon>
        <taxon>Actinomycetota</taxon>
        <taxon>Actinomycetes</taxon>
        <taxon>Micrococcales</taxon>
        <taxon>Microbacteriaceae</taxon>
        <taxon>Humibacter</taxon>
    </lineage>
</organism>
<comment type="similarity">
    <text evidence="1 5">Belongs to the D-isomer specific 2-hydroxyacid dehydrogenase family.</text>
</comment>
<dbReference type="InterPro" id="IPR029753">
    <property type="entry name" value="D-isomer_DH_CS"/>
</dbReference>
<feature type="domain" description="D-isomer specific 2-hydroxyacid dehydrogenase catalytic" evidence="6">
    <location>
        <begin position="24"/>
        <end position="318"/>
    </location>
</feature>
<keyword evidence="9" id="KW-1185">Reference proteome</keyword>
<sequence>MASTVSGRRTLTVLDDYQNVALSSADWSSVRAEFDIDVVTDHLDGDELVNRLAKSEVVVAMRERTAFGAELLRSLPRLRLLVTTGMRNASIDLAEATARGVTVCGTGSAGNGVPELVFGMMIALARGFVAEDASVRSGGWQHTIGPGLAGRTLGILGLGRLGTPVARLAQAFDMRVIAWSRSLTVERAAEHGVTAVSRDALFSEPDFLTIHLPLTQQTRGLVGRPELAMMRRDAYLVNTSRGPIVDEGALLDALHDGLIAGAALDVYDSEPLPADHPLRSAPRSLLLPHIGYVTTDNYRAFYGDAVADVVAYLAGEPVRVLTA</sequence>
<keyword evidence="3 5" id="KW-0560">Oxidoreductase</keyword>
<dbReference type="PROSITE" id="PS00065">
    <property type="entry name" value="D_2_HYDROXYACID_DH_1"/>
    <property type="match status" value="1"/>
</dbReference>
<dbReference type="AlphaFoldDB" id="A0A5B8M322"/>
<dbReference type="PANTHER" id="PTHR42789">
    <property type="entry name" value="D-ISOMER SPECIFIC 2-HYDROXYACID DEHYDROGENASE FAMILY PROTEIN (AFU_ORTHOLOGUE AFUA_6G10090)"/>
    <property type="match status" value="1"/>
</dbReference>
<keyword evidence="2" id="KW-0028">Amino-acid biosynthesis</keyword>
<dbReference type="GO" id="GO:0051287">
    <property type="term" value="F:NAD binding"/>
    <property type="evidence" value="ECO:0007669"/>
    <property type="project" value="InterPro"/>
</dbReference>
<evidence type="ECO:0000256" key="2">
    <source>
        <dbReference type="ARBA" id="ARBA00022605"/>
    </source>
</evidence>
<dbReference type="EMBL" id="CP042305">
    <property type="protein sequence ID" value="QDZ14349.1"/>
    <property type="molecule type" value="Genomic_DNA"/>
</dbReference>
<evidence type="ECO:0000256" key="3">
    <source>
        <dbReference type="ARBA" id="ARBA00023002"/>
    </source>
</evidence>
<dbReference type="GO" id="GO:0016616">
    <property type="term" value="F:oxidoreductase activity, acting on the CH-OH group of donors, NAD or NADP as acceptor"/>
    <property type="evidence" value="ECO:0007669"/>
    <property type="project" value="InterPro"/>
</dbReference>
<dbReference type="InterPro" id="IPR036291">
    <property type="entry name" value="NAD(P)-bd_dom_sf"/>
</dbReference>
<evidence type="ECO:0000256" key="4">
    <source>
        <dbReference type="ARBA" id="ARBA00023027"/>
    </source>
</evidence>
<dbReference type="Pfam" id="PF00389">
    <property type="entry name" value="2-Hacid_dh"/>
    <property type="match status" value="1"/>
</dbReference>
<dbReference type="Proteomes" id="UP000320216">
    <property type="component" value="Chromosome"/>
</dbReference>
<keyword evidence="4" id="KW-0520">NAD</keyword>
<dbReference type="FunFam" id="3.40.50.720:FF:000203">
    <property type="entry name" value="D-3-phosphoglycerate dehydrogenase (SerA)"/>
    <property type="match status" value="1"/>
</dbReference>
<dbReference type="Pfam" id="PF02826">
    <property type="entry name" value="2-Hacid_dh_C"/>
    <property type="match status" value="1"/>
</dbReference>
<feature type="domain" description="D-isomer specific 2-hydroxyacid dehydrogenase NAD-binding" evidence="7">
    <location>
        <begin position="118"/>
        <end position="291"/>
    </location>
</feature>
<evidence type="ECO:0000313" key="9">
    <source>
        <dbReference type="Proteomes" id="UP000320216"/>
    </source>
</evidence>
<dbReference type="PANTHER" id="PTHR42789:SF1">
    <property type="entry name" value="D-ISOMER SPECIFIC 2-HYDROXYACID DEHYDROGENASE FAMILY PROTEIN (AFU_ORTHOLOGUE AFUA_6G10090)"/>
    <property type="match status" value="1"/>
</dbReference>
<dbReference type="KEGG" id="huw:FPZ11_05845"/>
<dbReference type="InterPro" id="IPR050857">
    <property type="entry name" value="D-2-hydroxyacid_DH"/>
</dbReference>
<evidence type="ECO:0000256" key="1">
    <source>
        <dbReference type="ARBA" id="ARBA00005854"/>
    </source>
</evidence>
<evidence type="ECO:0000259" key="7">
    <source>
        <dbReference type="Pfam" id="PF02826"/>
    </source>
</evidence>
<dbReference type="CDD" id="cd12169">
    <property type="entry name" value="PGDH_like_1"/>
    <property type="match status" value="1"/>
</dbReference>
<dbReference type="GO" id="GO:0008652">
    <property type="term" value="P:amino acid biosynthetic process"/>
    <property type="evidence" value="ECO:0007669"/>
    <property type="project" value="UniProtKB-KW"/>
</dbReference>
<dbReference type="SUPFAM" id="SSF51735">
    <property type="entry name" value="NAD(P)-binding Rossmann-fold domains"/>
    <property type="match status" value="1"/>
</dbReference>
<dbReference type="Gene3D" id="3.40.50.720">
    <property type="entry name" value="NAD(P)-binding Rossmann-like Domain"/>
    <property type="match status" value="2"/>
</dbReference>
<dbReference type="SUPFAM" id="SSF52283">
    <property type="entry name" value="Formate/glycerate dehydrogenase catalytic domain-like"/>
    <property type="match status" value="1"/>
</dbReference>
<accession>A0A5B8M322</accession>
<evidence type="ECO:0000313" key="8">
    <source>
        <dbReference type="EMBL" id="QDZ14349.1"/>
    </source>
</evidence>
<dbReference type="OrthoDB" id="4324715at2"/>
<reference evidence="8 9" key="1">
    <citation type="submission" date="2019-07" db="EMBL/GenBank/DDBJ databases">
        <title>Full genome sequence of Humibacter sp. WJ7-1.</title>
        <authorList>
            <person name="Im W.-T."/>
        </authorList>
    </citation>
    <scope>NUCLEOTIDE SEQUENCE [LARGE SCALE GENOMIC DNA]</scope>
    <source>
        <strain evidence="8 9">WJ7-1</strain>
    </source>
</reference>
<gene>
    <name evidence="8" type="ORF">FPZ11_05845</name>
</gene>
<evidence type="ECO:0000259" key="6">
    <source>
        <dbReference type="Pfam" id="PF00389"/>
    </source>
</evidence>
<dbReference type="PROSITE" id="PS00671">
    <property type="entry name" value="D_2_HYDROXYACID_DH_3"/>
    <property type="match status" value="1"/>
</dbReference>
<dbReference type="InterPro" id="IPR029752">
    <property type="entry name" value="D-isomer_DH_CS1"/>
</dbReference>
<proteinExistence type="inferred from homology"/>
<dbReference type="RefSeq" id="WP_146319157.1">
    <property type="nucleotide sequence ID" value="NZ_CP042305.1"/>
</dbReference>
<dbReference type="InterPro" id="IPR006140">
    <property type="entry name" value="D-isomer_DH_NAD-bd"/>
</dbReference>
<name>A0A5B8M322_9MICO</name>
<protein>
    <submittedName>
        <fullName evidence="8">D-2-hydroxyacid dehydrogenase family protein</fullName>
    </submittedName>
</protein>
<evidence type="ECO:0000256" key="5">
    <source>
        <dbReference type="RuleBase" id="RU003719"/>
    </source>
</evidence>